<dbReference type="CDD" id="cd00118">
    <property type="entry name" value="LysM"/>
    <property type="match status" value="1"/>
</dbReference>
<feature type="compositionally biased region" description="Pro residues" evidence="3">
    <location>
        <begin position="656"/>
        <end position="668"/>
    </location>
</feature>
<dbReference type="OrthoDB" id="8444614at2"/>
<evidence type="ECO:0000256" key="1">
    <source>
        <dbReference type="ARBA" id="ARBA00005820"/>
    </source>
</evidence>
<feature type="region of interest" description="Disordered" evidence="3">
    <location>
        <begin position="229"/>
        <end position="338"/>
    </location>
</feature>
<comment type="similarity">
    <text evidence="1">Belongs to the AfsR/DnrI/RedD regulatory family.</text>
</comment>
<keyword evidence="4" id="KW-1133">Transmembrane helix</keyword>
<keyword evidence="2" id="KW-0238">DNA-binding</keyword>
<keyword evidence="4" id="KW-0812">Transmembrane</keyword>
<dbReference type="InterPro" id="IPR005158">
    <property type="entry name" value="BTAD"/>
</dbReference>
<dbReference type="SMART" id="SM00862">
    <property type="entry name" value="Trans_reg_C"/>
    <property type="match status" value="1"/>
</dbReference>
<dbReference type="SMART" id="SM01043">
    <property type="entry name" value="BTAD"/>
    <property type="match status" value="1"/>
</dbReference>
<evidence type="ECO:0000259" key="5">
    <source>
        <dbReference type="PROSITE" id="PS51782"/>
    </source>
</evidence>
<name>A0A4R5BTA8_9ACTN</name>
<dbReference type="EMBL" id="SMKY01000024">
    <property type="protein sequence ID" value="TDD87354.1"/>
    <property type="molecule type" value="Genomic_DNA"/>
</dbReference>
<dbReference type="PROSITE" id="PS51257">
    <property type="entry name" value="PROKAR_LIPOPROTEIN"/>
    <property type="match status" value="1"/>
</dbReference>
<proteinExistence type="inferred from homology"/>
<keyword evidence="4" id="KW-0472">Membrane</keyword>
<dbReference type="InterPro" id="IPR016032">
    <property type="entry name" value="Sig_transdc_resp-reg_C-effctor"/>
</dbReference>
<dbReference type="InterPro" id="IPR001867">
    <property type="entry name" value="OmpR/PhoB-type_DNA-bd"/>
</dbReference>
<dbReference type="Gene3D" id="1.25.40.10">
    <property type="entry name" value="Tetratricopeptide repeat domain"/>
    <property type="match status" value="1"/>
</dbReference>
<dbReference type="InterPro" id="IPR011990">
    <property type="entry name" value="TPR-like_helical_dom_sf"/>
</dbReference>
<feature type="transmembrane region" description="Helical" evidence="4">
    <location>
        <begin position="64"/>
        <end position="93"/>
    </location>
</feature>
<feature type="compositionally biased region" description="Basic and acidic residues" evidence="3">
    <location>
        <begin position="640"/>
        <end position="649"/>
    </location>
</feature>
<accession>A0A4R5BTA8</accession>
<dbReference type="Pfam" id="PF03704">
    <property type="entry name" value="BTAD"/>
    <property type="match status" value="1"/>
</dbReference>
<dbReference type="GO" id="GO:0003677">
    <property type="term" value="F:DNA binding"/>
    <property type="evidence" value="ECO:0007669"/>
    <property type="project" value="UniProtKB-KW"/>
</dbReference>
<evidence type="ECO:0000313" key="6">
    <source>
        <dbReference type="EMBL" id="TDD87354.1"/>
    </source>
</evidence>
<evidence type="ECO:0000256" key="4">
    <source>
        <dbReference type="SAM" id="Phobius"/>
    </source>
</evidence>
<feature type="transmembrane region" description="Helical" evidence="4">
    <location>
        <begin position="12"/>
        <end position="36"/>
    </location>
</feature>
<dbReference type="InterPro" id="IPR018392">
    <property type="entry name" value="LysM"/>
</dbReference>
<reference evidence="6 7" key="1">
    <citation type="submission" date="2019-03" db="EMBL/GenBank/DDBJ databases">
        <title>Draft genome sequences of novel Actinobacteria.</title>
        <authorList>
            <person name="Sahin N."/>
            <person name="Ay H."/>
            <person name="Saygin H."/>
        </authorList>
    </citation>
    <scope>NUCLEOTIDE SEQUENCE [LARGE SCALE GENOMIC DNA]</scope>
    <source>
        <strain evidence="6 7">DSM 45941</strain>
    </source>
</reference>
<dbReference type="Proteomes" id="UP000295578">
    <property type="component" value="Unassembled WGS sequence"/>
</dbReference>
<dbReference type="InterPro" id="IPR036388">
    <property type="entry name" value="WH-like_DNA-bd_sf"/>
</dbReference>
<comment type="caution">
    <text evidence="6">The sequence shown here is derived from an EMBL/GenBank/DDBJ whole genome shotgun (WGS) entry which is preliminary data.</text>
</comment>
<feature type="compositionally biased region" description="Low complexity" evidence="3">
    <location>
        <begin position="294"/>
        <end position="303"/>
    </location>
</feature>
<dbReference type="AlphaFoldDB" id="A0A4R5BTA8"/>
<dbReference type="RefSeq" id="WP_132195472.1">
    <property type="nucleotide sequence ID" value="NZ_SMKY01000024.1"/>
</dbReference>
<dbReference type="GO" id="GO:0000160">
    <property type="term" value="P:phosphorelay signal transduction system"/>
    <property type="evidence" value="ECO:0007669"/>
    <property type="project" value="InterPro"/>
</dbReference>
<evidence type="ECO:0000256" key="3">
    <source>
        <dbReference type="SAM" id="MobiDB-lite"/>
    </source>
</evidence>
<dbReference type="GO" id="GO:0006355">
    <property type="term" value="P:regulation of DNA-templated transcription"/>
    <property type="evidence" value="ECO:0007669"/>
    <property type="project" value="InterPro"/>
</dbReference>
<feature type="region of interest" description="Disordered" evidence="3">
    <location>
        <begin position="632"/>
        <end position="668"/>
    </location>
</feature>
<sequence length="915" mass="98205">MTYTGRSRLADFTRGLGALVVFLFLLVGCPVAMYVMGGSPIPDRIPSWEEVSAILMRQDTDQSVFLATIFLIGWGAWCLFIVTVCAETMNYLAGRSRPVLPRPVRPLQQLVRDLIATATLTFSAAASLATSASAATHTHVATDPHVAAAPEAGSHEQSSPRQDTPPREPTASEWTPLLADEPTAQPKPDHHAWRTHIVKRGETLWGLARHTYGSGDLYPNIFKNSRQIDQPDGIPALTDPAVIRPGQRIRLPRPSAPDGPSSRSQAASPGAGAHATPSDQGKKSDARTPTPLRPTSEQSTVSPVPSPVVAPPADHSASPAPSTPNDQDDSDSPLAISLPSGSRIGLGLAAALSVAVAATRLHRRRRRPLKIDTDSSEHIPEPPIAAPVLGARKAHLDTYVVREAPVPSDPELVREDLLTPEPDQLVVGTRDGQAVSVPLAGLSLGLSGDGAHAAARAITTELLAKAHRYRAEILIPQADAQALFPGDEITDLSTALDGLIIKPSLREAINHLEVELLHRARVLDMTDQPDVAALRAEDPAEPLPTVLLVASIPADDARVDALATLGCRFSIGVLALGAWTSGTSVELASDATVTDTRGPNAARFTETRLFHLTTGDATDMLRTIRTATGTETDATSLRTSADHVTEPEPRAAVTIVPPPRPPEGAPRPPVRLEVLGDVRLHTADGPIKTGLRQRARDLLAYLALHPDGVTRDRASADLWPDDSPGSIVSTFNTAVTNIRSVLRNATGLSSPMYVVHSAGRYRIDPDVVDIDLWQLNAALADAQQATDDTARIRALTLVADRCAGEFASGLTQQWAEVHREYLRRTVGDALANLARLLQEADPERALMVLEQAITCDPYSEPLYRHVMRLQARLDRPDAVRRTYGLLAARLDELDAEPDGETRKLVSSATRALNRN</sequence>
<dbReference type="InterPro" id="IPR036779">
    <property type="entry name" value="LysM_dom_sf"/>
</dbReference>
<dbReference type="SUPFAM" id="SSF48452">
    <property type="entry name" value="TPR-like"/>
    <property type="match status" value="1"/>
</dbReference>
<gene>
    <name evidence="6" type="ORF">E1293_08080</name>
</gene>
<dbReference type="SUPFAM" id="SSF46894">
    <property type="entry name" value="C-terminal effector domain of the bipartite response regulators"/>
    <property type="match status" value="1"/>
</dbReference>
<protein>
    <recommendedName>
        <fullName evidence="5">LysM domain-containing protein</fullName>
    </recommendedName>
</protein>
<dbReference type="PROSITE" id="PS51782">
    <property type="entry name" value="LYSM"/>
    <property type="match status" value="1"/>
</dbReference>
<feature type="region of interest" description="Disordered" evidence="3">
    <location>
        <begin position="147"/>
        <end position="173"/>
    </location>
</feature>
<feature type="domain" description="LysM" evidence="5">
    <location>
        <begin position="194"/>
        <end position="251"/>
    </location>
</feature>
<evidence type="ECO:0000256" key="2">
    <source>
        <dbReference type="ARBA" id="ARBA00023125"/>
    </source>
</evidence>
<feature type="compositionally biased region" description="Low complexity" evidence="3">
    <location>
        <begin position="311"/>
        <end position="324"/>
    </location>
</feature>
<dbReference type="Gene3D" id="1.10.10.10">
    <property type="entry name" value="Winged helix-like DNA-binding domain superfamily/Winged helix DNA-binding domain"/>
    <property type="match status" value="1"/>
</dbReference>
<dbReference type="InterPro" id="IPR051677">
    <property type="entry name" value="AfsR-DnrI-RedD_regulator"/>
</dbReference>
<dbReference type="Gene3D" id="3.10.350.10">
    <property type="entry name" value="LysM domain"/>
    <property type="match status" value="1"/>
</dbReference>
<dbReference type="PANTHER" id="PTHR35807">
    <property type="entry name" value="TRANSCRIPTIONAL REGULATOR REDD-RELATED"/>
    <property type="match status" value="1"/>
</dbReference>
<organism evidence="6 7">
    <name type="scientific">Actinomadura darangshiensis</name>
    <dbReference type="NCBI Taxonomy" id="705336"/>
    <lineage>
        <taxon>Bacteria</taxon>
        <taxon>Bacillati</taxon>
        <taxon>Actinomycetota</taxon>
        <taxon>Actinomycetes</taxon>
        <taxon>Streptosporangiales</taxon>
        <taxon>Thermomonosporaceae</taxon>
        <taxon>Actinomadura</taxon>
    </lineage>
</organism>
<evidence type="ECO:0000313" key="7">
    <source>
        <dbReference type="Proteomes" id="UP000295578"/>
    </source>
</evidence>
<keyword evidence="7" id="KW-1185">Reference proteome</keyword>